<comment type="similarity">
    <text evidence="1 13">Belongs to the DapB family.</text>
</comment>
<keyword evidence="2 13" id="KW-0963">Cytoplasm</keyword>
<feature type="binding site" evidence="13">
    <location>
        <begin position="107"/>
        <end position="109"/>
    </location>
    <ligand>
        <name>NAD(+)</name>
        <dbReference type="ChEBI" id="CHEBI:57540"/>
    </ligand>
</feature>
<dbReference type="AlphaFoldDB" id="A0A7G9YED7"/>
<evidence type="ECO:0000256" key="5">
    <source>
        <dbReference type="ARBA" id="ARBA00022915"/>
    </source>
</evidence>
<feature type="domain" description="Dihydrodipicolinate reductase N-terminal" evidence="14">
    <location>
        <begin position="8"/>
        <end position="134"/>
    </location>
</feature>
<evidence type="ECO:0000256" key="8">
    <source>
        <dbReference type="ARBA" id="ARBA00023154"/>
    </source>
</evidence>
<feature type="binding site" evidence="13">
    <location>
        <begin position="173"/>
        <end position="174"/>
    </location>
    <ligand>
        <name>(S)-2,3,4,5-tetrahydrodipicolinate</name>
        <dbReference type="ChEBI" id="CHEBI:16845"/>
    </ligand>
</feature>
<dbReference type="HAMAP" id="MF_00102">
    <property type="entry name" value="DapB"/>
    <property type="match status" value="1"/>
</dbReference>
<reference evidence="18" key="1">
    <citation type="submission" date="2020-06" db="EMBL/GenBank/DDBJ databases">
        <title>Unique genomic features of the anaerobic methanotrophic archaea.</title>
        <authorList>
            <person name="Chadwick G.L."/>
            <person name="Skennerton C.T."/>
            <person name="Laso-Perez R."/>
            <person name="Leu A.O."/>
            <person name="Speth D.R."/>
            <person name="Yu H."/>
            <person name="Morgan-Lang C."/>
            <person name="Hatzenpichler R."/>
            <person name="Goudeau D."/>
            <person name="Malmstrom R."/>
            <person name="Brazelton W.J."/>
            <person name="Woyke T."/>
            <person name="Hallam S.J."/>
            <person name="Tyson G.W."/>
            <person name="Wegener G."/>
            <person name="Boetius A."/>
            <person name="Orphan V."/>
        </authorList>
    </citation>
    <scope>NUCLEOTIDE SEQUENCE</scope>
</reference>
<dbReference type="GO" id="GO:0051287">
    <property type="term" value="F:NAD binding"/>
    <property type="evidence" value="ECO:0007669"/>
    <property type="project" value="UniProtKB-UniRule"/>
</dbReference>
<dbReference type="NCBIfam" id="TIGR00036">
    <property type="entry name" value="dapB"/>
    <property type="match status" value="1"/>
</dbReference>
<dbReference type="Pfam" id="PF05173">
    <property type="entry name" value="DapB_C"/>
    <property type="match status" value="1"/>
</dbReference>
<dbReference type="Pfam" id="PF01113">
    <property type="entry name" value="DapB_N"/>
    <property type="match status" value="1"/>
</dbReference>
<evidence type="ECO:0000256" key="3">
    <source>
        <dbReference type="ARBA" id="ARBA00022605"/>
    </source>
</evidence>
<dbReference type="InterPro" id="IPR036291">
    <property type="entry name" value="NAD(P)-bd_dom_sf"/>
</dbReference>
<dbReference type="InterPro" id="IPR000846">
    <property type="entry name" value="DapB_N"/>
</dbReference>
<evidence type="ECO:0000256" key="4">
    <source>
        <dbReference type="ARBA" id="ARBA00022857"/>
    </source>
</evidence>
<dbReference type="InterPro" id="IPR022664">
    <property type="entry name" value="DapB_N_CS"/>
</dbReference>
<keyword evidence="6 13" id="KW-0560">Oxidoreductase</keyword>
<dbReference type="EC" id="1.17.1.8" evidence="10 13"/>
<keyword evidence="3 13" id="KW-0028">Amino-acid biosynthesis</keyword>
<feature type="binding site" evidence="13">
    <location>
        <position position="164"/>
    </location>
    <ligand>
        <name>(S)-2,3,4,5-tetrahydrodipicolinate</name>
        <dbReference type="ChEBI" id="CHEBI:16845"/>
    </ligand>
</feature>
<evidence type="ECO:0000256" key="11">
    <source>
        <dbReference type="ARBA" id="ARBA00049080"/>
    </source>
</evidence>
<evidence type="ECO:0000256" key="1">
    <source>
        <dbReference type="ARBA" id="ARBA00006642"/>
    </source>
</evidence>
<dbReference type="InterPro" id="IPR023940">
    <property type="entry name" value="DHDPR_bac"/>
</dbReference>
<evidence type="ECO:0000256" key="12">
    <source>
        <dbReference type="ARBA" id="ARBA00049396"/>
    </source>
</evidence>
<dbReference type="GO" id="GO:0005737">
    <property type="term" value="C:cytoplasm"/>
    <property type="evidence" value="ECO:0007669"/>
    <property type="project" value="UniProtKB-SubCell"/>
</dbReference>
<dbReference type="SUPFAM" id="SSF55347">
    <property type="entry name" value="Glyceraldehyde-3-phosphate dehydrogenase-like, C-terminal domain"/>
    <property type="match status" value="1"/>
</dbReference>
<dbReference type="UniPathway" id="UPA00034">
    <property type="reaction ID" value="UER00018"/>
</dbReference>
<dbReference type="GO" id="GO:0050661">
    <property type="term" value="F:NADP binding"/>
    <property type="evidence" value="ECO:0007669"/>
    <property type="project" value="UniProtKB-UniRule"/>
</dbReference>
<dbReference type="GO" id="GO:0019877">
    <property type="term" value="P:diaminopimelate biosynthetic process"/>
    <property type="evidence" value="ECO:0007669"/>
    <property type="project" value="UniProtKB-UniRule"/>
</dbReference>
<evidence type="ECO:0000256" key="7">
    <source>
        <dbReference type="ARBA" id="ARBA00023027"/>
    </source>
</evidence>
<dbReference type="Gene3D" id="3.30.360.10">
    <property type="entry name" value="Dihydrodipicolinate Reductase, domain 2"/>
    <property type="match status" value="1"/>
</dbReference>
<dbReference type="GO" id="GO:0008839">
    <property type="term" value="F:4-hydroxy-tetrahydrodipicolinate reductase"/>
    <property type="evidence" value="ECO:0007669"/>
    <property type="project" value="UniProtKB-UniRule"/>
</dbReference>
<keyword evidence="8 13" id="KW-0457">Lysine biosynthesis</keyword>
<dbReference type="FunFam" id="3.30.360.10:FF:000004">
    <property type="entry name" value="4-hydroxy-tetrahydrodipicolinate reductase"/>
    <property type="match status" value="1"/>
</dbReference>
<dbReference type="EMBL" id="MT630870">
    <property type="protein sequence ID" value="QNO43850.1"/>
    <property type="molecule type" value="Genomic_DNA"/>
</dbReference>
<evidence type="ECO:0000313" key="18">
    <source>
        <dbReference type="EMBL" id="QNO46371.1"/>
    </source>
</evidence>
<dbReference type="PROSITE" id="PS01298">
    <property type="entry name" value="DAPB"/>
    <property type="match status" value="1"/>
</dbReference>
<evidence type="ECO:0000256" key="13">
    <source>
        <dbReference type="HAMAP-Rule" id="MF_00102"/>
    </source>
</evidence>
<dbReference type="SUPFAM" id="SSF51735">
    <property type="entry name" value="NAD(P)-binding Rossmann-fold domains"/>
    <property type="match status" value="1"/>
</dbReference>
<feature type="active site" description="Proton donor" evidence="13">
    <location>
        <position position="167"/>
    </location>
</feature>
<keyword evidence="4 13" id="KW-0521">NADP</keyword>
<accession>A0A7G9YED7</accession>
<dbReference type="Gene3D" id="3.40.50.720">
    <property type="entry name" value="NAD(P)-binding Rossmann-like Domain"/>
    <property type="match status" value="1"/>
</dbReference>
<comment type="pathway">
    <text evidence="9 13">Amino-acid biosynthesis; L-lysine biosynthesis via DAP pathway; (S)-tetrahydrodipicolinate from L-aspartate: step 4/4.</text>
</comment>
<feature type="binding site" evidence="13">
    <location>
        <position position="40"/>
    </location>
    <ligand>
        <name>NAD(+)</name>
        <dbReference type="ChEBI" id="CHEBI:57540"/>
    </ligand>
</feature>
<gene>
    <name evidence="13 18" type="primary">dapB</name>
    <name evidence="16" type="ORF">BCIMGCOA_00002</name>
    <name evidence="18" type="ORF">KKGFGGCE_00009</name>
    <name evidence="17" type="ORF">KKPOJJPN_00007</name>
</gene>
<comment type="caution">
    <text evidence="13">Was originally thought to be a dihydrodipicolinate reductase (DHDPR), catalyzing the conversion of dihydrodipicolinate to tetrahydrodipicolinate. However, it was shown in E.coli that the substrate of the enzymatic reaction is not dihydrodipicolinate (DHDP) but in fact (2S,4S)-4-hydroxy-2,3,4,5-tetrahydrodipicolinic acid (HTPA), the product released by the DapA-catalyzed reaction.</text>
</comment>
<dbReference type="GO" id="GO:0009089">
    <property type="term" value="P:lysine biosynthetic process via diaminopimelate"/>
    <property type="evidence" value="ECO:0007669"/>
    <property type="project" value="UniProtKB-UniRule"/>
</dbReference>
<dbReference type="EMBL" id="MT630858">
    <property type="protein sequence ID" value="QNO43740.1"/>
    <property type="molecule type" value="Genomic_DNA"/>
</dbReference>
<name>A0A7G9YED7_9EURY</name>
<evidence type="ECO:0000259" key="14">
    <source>
        <dbReference type="Pfam" id="PF01113"/>
    </source>
</evidence>
<evidence type="ECO:0000259" key="15">
    <source>
        <dbReference type="Pfam" id="PF05173"/>
    </source>
</evidence>
<evidence type="ECO:0000256" key="2">
    <source>
        <dbReference type="ARBA" id="ARBA00022490"/>
    </source>
</evidence>
<feature type="binding site" evidence="13">
    <location>
        <begin position="131"/>
        <end position="134"/>
    </location>
    <ligand>
        <name>NAD(+)</name>
        <dbReference type="ChEBI" id="CHEBI:57540"/>
    </ligand>
</feature>
<feature type="binding site" evidence="13">
    <location>
        <begin position="14"/>
        <end position="19"/>
    </location>
    <ligand>
        <name>NAD(+)</name>
        <dbReference type="ChEBI" id="CHEBI:57540"/>
    </ligand>
</feature>
<sequence>MDTGDIMITVAVTGALGRMGSLIIENIGDAPDMELVAAFDIHDIGMQVGSGAGVAAGAGDVRVSDAREIDALLASTSPDVLIDFTIADAAVENVRAAVENSVAVVLGTTGLEPYQDEIAGIIAENVPAVIAPNFSVGVNVFWKLLIEAAAYLGDWDIEVVEAHHRHKKDAPSGTAMHAADVISKALGGKELVHGREGLAPRGDEIGIHAIRGGDIIGDHLVLFAGDGERIEIKHQAHSRQAFAGGAVKAARWAMAAPGGVHGMEEVLGL</sequence>
<comment type="subcellular location">
    <subcellularLocation>
        <location evidence="13">Cytoplasm</location>
    </subcellularLocation>
</comment>
<organism evidence="18">
    <name type="scientific">Candidatus Methanogaster sp. ANME-2c ERB4</name>
    <dbReference type="NCBI Taxonomy" id="2759911"/>
    <lineage>
        <taxon>Archaea</taxon>
        <taxon>Methanobacteriati</taxon>
        <taxon>Methanobacteriota</taxon>
        <taxon>Stenosarchaea group</taxon>
        <taxon>Methanomicrobia</taxon>
        <taxon>Methanosarcinales</taxon>
        <taxon>ANME-2 cluster</taxon>
        <taxon>Candidatus Methanogasteraceae</taxon>
        <taxon>Candidatus Methanogaster</taxon>
    </lineage>
</organism>
<protein>
    <recommendedName>
        <fullName evidence="10 13">4-hydroxy-tetrahydrodipicolinate reductase</fullName>
        <shortName evidence="13">HTPA reductase</shortName>
        <ecNumber evidence="10 13">1.17.1.8</ecNumber>
    </recommendedName>
</protein>
<keyword evidence="5 13" id="KW-0220">Diaminopimelate biosynthesis</keyword>
<dbReference type="PIRSF" id="PIRSF000161">
    <property type="entry name" value="DHPR"/>
    <property type="match status" value="1"/>
</dbReference>
<dbReference type="GO" id="GO:0016726">
    <property type="term" value="F:oxidoreductase activity, acting on CH or CH2 groups, NAD or NADP as acceptor"/>
    <property type="evidence" value="ECO:0007669"/>
    <property type="project" value="UniProtKB-UniRule"/>
</dbReference>
<feature type="active site" description="Proton donor/acceptor" evidence="13">
    <location>
        <position position="163"/>
    </location>
</feature>
<dbReference type="EMBL" id="MT631187">
    <property type="protein sequence ID" value="QNO46371.1"/>
    <property type="molecule type" value="Genomic_DNA"/>
</dbReference>
<dbReference type="PANTHER" id="PTHR20836">
    <property type="entry name" value="DIHYDRODIPICOLINATE REDUCTASE"/>
    <property type="match status" value="1"/>
</dbReference>
<comment type="subunit">
    <text evidence="13">Homotetramer.</text>
</comment>
<evidence type="ECO:0000313" key="16">
    <source>
        <dbReference type="EMBL" id="QNO43740.1"/>
    </source>
</evidence>
<comment type="catalytic activity">
    <reaction evidence="12 13">
        <text>(S)-2,3,4,5-tetrahydrodipicolinate + NAD(+) + H2O = (2S,4S)-4-hydroxy-2,3,4,5-tetrahydrodipicolinate + NADH + H(+)</text>
        <dbReference type="Rhea" id="RHEA:35323"/>
        <dbReference type="ChEBI" id="CHEBI:15377"/>
        <dbReference type="ChEBI" id="CHEBI:15378"/>
        <dbReference type="ChEBI" id="CHEBI:16845"/>
        <dbReference type="ChEBI" id="CHEBI:57540"/>
        <dbReference type="ChEBI" id="CHEBI:57945"/>
        <dbReference type="ChEBI" id="CHEBI:67139"/>
        <dbReference type="EC" id="1.17.1.8"/>
    </reaction>
</comment>
<feature type="domain" description="Dihydrodipicolinate reductase C-terminal" evidence="15">
    <location>
        <begin position="137"/>
        <end position="267"/>
    </location>
</feature>
<evidence type="ECO:0000256" key="9">
    <source>
        <dbReference type="ARBA" id="ARBA00037922"/>
    </source>
</evidence>
<proteinExistence type="inferred from homology"/>
<dbReference type="CDD" id="cd02274">
    <property type="entry name" value="DHDPR_N"/>
    <property type="match status" value="1"/>
</dbReference>
<dbReference type="PANTHER" id="PTHR20836:SF0">
    <property type="entry name" value="4-HYDROXY-TETRAHYDRODIPICOLINATE REDUCTASE 1, CHLOROPLASTIC-RELATED"/>
    <property type="match status" value="1"/>
</dbReference>
<comment type="function">
    <text evidence="13">Catalyzes the conversion of 4-hydroxy-tetrahydrodipicolinate (HTPA) to tetrahydrodipicolinate.</text>
</comment>
<dbReference type="InterPro" id="IPR022663">
    <property type="entry name" value="DapB_C"/>
</dbReference>
<evidence type="ECO:0000256" key="10">
    <source>
        <dbReference type="ARBA" id="ARBA00038983"/>
    </source>
</evidence>
<comment type="catalytic activity">
    <reaction evidence="11 13">
        <text>(S)-2,3,4,5-tetrahydrodipicolinate + NADP(+) + H2O = (2S,4S)-4-hydroxy-2,3,4,5-tetrahydrodipicolinate + NADPH + H(+)</text>
        <dbReference type="Rhea" id="RHEA:35331"/>
        <dbReference type="ChEBI" id="CHEBI:15377"/>
        <dbReference type="ChEBI" id="CHEBI:15378"/>
        <dbReference type="ChEBI" id="CHEBI:16845"/>
        <dbReference type="ChEBI" id="CHEBI:57783"/>
        <dbReference type="ChEBI" id="CHEBI:58349"/>
        <dbReference type="ChEBI" id="CHEBI:67139"/>
        <dbReference type="EC" id="1.17.1.8"/>
    </reaction>
</comment>
<evidence type="ECO:0000313" key="17">
    <source>
        <dbReference type="EMBL" id="QNO43850.1"/>
    </source>
</evidence>
<keyword evidence="7 13" id="KW-0520">NAD</keyword>
<evidence type="ECO:0000256" key="6">
    <source>
        <dbReference type="ARBA" id="ARBA00023002"/>
    </source>
</evidence>
<comment type="caution">
    <text evidence="13">Lacks conserved residue(s) required for the propagation of feature annotation.</text>
</comment>